<dbReference type="PROSITE" id="PS00138">
    <property type="entry name" value="SUBTILASE_SER"/>
    <property type="match status" value="1"/>
</dbReference>
<name>A1C4J8_ASPCL</name>
<dbReference type="InterPro" id="IPR023828">
    <property type="entry name" value="Peptidase_S8_Ser-AS"/>
</dbReference>
<dbReference type="AlphaFoldDB" id="A1C4J8"/>
<dbReference type="KEGG" id="act:ACLA_060050"/>
<dbReference type="InterPro" id="IPR000209">
    <property type="entry name" value="Peptidase_S8/S53_dom"/>
</dbReference>
<dbReference type="InterPro" id="IPR051048">
    <property type="entry name" value="Peptidase_S8/S53_subtilisin"/>
</dbReference>
<dbReference type="GO" id="GO:0004252">
    <property type="term" value="F:serine-type endopeptidase activity"/>
    <property type="evidence" value="ECO:0007669"/>
    <property type="project" value="UniProtKB-UniRule"/>
</dbReference>
<evidence type="ECO:0000256" key="6">
    <source>
        <dbReference type="ARBA" id="ARBA00022801"/>
    </source>
</evidence>
<evidence type="ECO:0000256" key="2">
    <source>
        <dbReference type="ARBA" id="ARBA00011073"/>
    </source>
</evidence>
<keyword evidence="8" id="KW-0865">Zymogen</keyword>
<organism evidence="14 15">
    <name type="scientific">Aspergillus clavatus (strain ATCC 1007 / CBS 513.65 / DSM 816 / NCTC 3887 / NRRL 1 / QM 1276 / 107)</name>
    <dbReference type="NCBI Taxonomy" id="344612"/>
    <lineage>
        <taxon>Eukaryota</taxon>
        <taxon>Fungi</taxon>
        <taxon>Dikarya</taxon>
        <taxon>Ascomycota</taxon>
        <taxon>Pezizomycotina</taxon>
        <taxon>Eurotiomycetes</taxon>
        <taxon>Eurotiomycetidae</taxon>
        <taxon>Eurotiales</taxon>
        <taxon>Aspergillaceae</taxon>
        <taxon>Aspergillus</taxon>
        <taxon>Aspergillus subgen. Fumigati</taxon>
    </lineage>
</organism>
<feature type="active site" description="Charge relay system" evidence="11">
    <location>
        <position position="486"/>
    </location>
</feature>
<dbReference type="Gene3D" id="2.60.120.380">
    <property type="match status" value="1"/>
</dbReference>
<dbReference type="PROSITE" id="PS51892">
    <property type="entry name" value="SUBTILASE"/>
    <property type="match status" value="1"/>
</dbReference>
<dbReference type="OrthoDB" id="10256524at2759"/>
<evidence type="ECO:0000256" key="9">
    <source>
        <dbReference type="ARBA" id="ARBA00023277"/>
    </source>
</evidence>
<evidence type="ECO:0000256" key="3">
    <source>
        <dbReference type="ARBA" id="ARBA00011951"/>
    </source>
</evidence>
<evidence type="ECO:0000256" key="7">
    <source>
        <dbReference type="ARBA" id="ARBA00022825"/>
    </source>
</evidence>
<keyword evidence="6 11" id="KW-0378">Hydrolase</keyword>
<keyword evidence="9" id="KW-0119">Carbohydrate metabolism</keyword>
<evidence type="ECO:0000313" key="15">
    <source>
        <dbReference type="Proteomes" id="UP000006701"/>
    </source>
</evidence>
<gene>
    <name evidence="14" type="ORF">ACLA_060050</name>
</gene>
<dbReference type="PRINTS" id="PR00723">
    <property type="entry name" value="SUBTILISIN"/>
</dbReference>
<dbReference type="InterPro" id="IPR015500">
    <property type="entry name" value="Peptidase_S8_subtilisin-rel"/>
</dbReference>
<evidence type="ECO:0000313" key="14">
    <source>
        <dbReference type="EMBL" id="EAW15338.1"/>
    </source>
</evidence>
<keyword evidence="4 11" id="KW-0645">Protease</keyword>
<dbReference type="InterPro" id="IPR034058">
    <property type="entry name" value="TagA/B/C/D_pept_dom"/>
</dbReference>
<dbReference type="EC" id="3.4.21.63" evidence="3"/>
<feature type="active site" description="Charge relay system" evidence="11">
    <location>
        <position position="265"/>
    </location>
</feature>
<dbReference type="EMBL" id="DS026990">
    <property type="protein sequence ID" value="EAW15338.1"/>
    <property type="molecule type" value="Genomic_DNA"/>
</dbReference>
<evidence type="ECO:0000259" key="13">
    <source>
        <dbReference type="Pfam" id="PF00082"/>
    </source>
</evidence>
<dbReference type="GeneID" id="4708787"/>
<dbReference type="GO" id="GO:0000272">
    <property type="term" value="P:polysaccharide catabolic process"/>
    <property type="evidence" value="ECO:0007669"/>
    <property type="project" value="UniProtKB-KW"/>
</dbReference>
<dbReference type="PANTHER" id="PTHR43399:SF4">
    <property type="entry name" value="CELL WALL-ASSOCIATED PROTEASE"/>
    <property type="match status" value="1"/>
</dbReference>
<dbReference type="OMA" id="NTWLCRY"/>
<dbReference type="SUPFAM" id="SSF52743">
    <property type="entry name" value="Subtilisin-like"/>
    <property type="match status" value="1"/>
</dbReference>
<dbReference type="HOGENOM" id="CLU_011786_1_0_1"/>
<evidence type="ECO:0000256" key="11">
    <source>
        <dbReference type="PROSITE-ProRule" id="PRU01240"/>
    </source>
</evidence>
<dbReference type="PROSITE" id="PS00137">
    <property type="entry name" value="SUBTILASE_HIS"/>
    <property type="match status" value="1"/>
</dbReference>
<dbReference type="InterPro" id="IPR008979">
    <property type="entry name" value="Galactose-bd-like_sf"/>
</dbReference>
<dbReference type="SUPFAM" id="SSF49785">
    <property type="entry name" value="Galactose-binding domain-like"/>
    <property type="match status" value="1"/>
</dbReference>
<evidence type="ECO:0000256" key="4">
    <source>
        <dbReference type="ARBA" id="ARBA00022670"/>
    </source>
</evidence>
<dbReference type="GO" id="GO:0006508">
    <property type="term" value="P:proteolysis"/>
    <property type="evidence" value="ECO:0007669"/>
    <property type="project" value="UniProtKB-KW"/>
</dbReference>
<protein>
    <recommendedName>
        <fullName evidence="3">oryzin</fullName>
        <ecNumber evidence="3">3.4.21.63</ecNumber>
    </recommendedName>
</protein>
<evidence type="ECO:0000256" key="8">
    <source>
        <dbReference type="ARBA" id="ARBA00023145"/>
    </source>
</evidence>
<reference evidence="14 15" key="1">
    <citation type="journal article" date="2008" name="PLoS Genet.">
        <title>Genomic islands in the pathogenic filamentous fungus Aspergillus fumigatus.</title>
        <authorList>
            <person name="Fedorova N.D."/>
            <person name="Khaldi N."/>
            <person name="Joardar V.S."/>
            <person name="Maiti R."/>
            <person name="Amedeo P."/>
            <person name="Anderson M.J."/>
            <person name="Crabtree J."/>
            <person name="Silva J.C."/>
            <person name="Badger J.H."/>
            <person name="Albarraq A."/>
            <person name="Angiuoli S."/>
            <person name="Bussey H."/>
            <person name="Bowyer P."/>
            <person name="Cotty P.J."/>
            <person name="Dyer P.S."/>
            <person name="Egan A."/>
            <person name="Galens K."/>
            <person name="Fraser-Liggett C.M."/>
            <person name="Haas B.J."/>
            <person name="Inman J.M."/>
            <person name="Kent R."/>
            <person name="Lemieux S."/>
            <person name="Malavazi I."/>
            <person name="Orvis J."/>
            <person name="Roemer T."/>
            <person name="Ronning C.M."/>
            <person name="Sundaram J.P."/>
            <person name="Sutton G."/>
            <person name="Turner G."/>
            <person name="Venter J.C."/>
            <person name="White O.R."/>
            <person name="Whitty B.R."/>
            <person name="Youngman P."/>
            <person name="Wolfe K.H."/>
            <person name="Goldman G.H."/>
            <person name="Wortman J.R."/>
            <person name="Jiang B."/>
            <person name="Denning D.W."/>
            <person name="Nierman W.C."/>
        </authorList>
    </citation>
    <scope>NUCLEOTIDE SEQUENCE [LARGE SCALE GENOMIC DNA]</scope>
    <source>
        <strain evidence="15">ATCC 1007 / CBS 513.65 / DSM 816 / NCTC 3887 / NRRL 1</strain>
    </source>
</reference>
<dbReference type="RefSeq" id="XP_001276764.1">
    <property type="nucleotide sequence ID" value="XM_001276763.1"/>
</dbReference>
<dbReference type="PANTHER" id="PTHR43399">
    <property type="entry name" value="SUBTILISIN-RELATED"/>
    <property type="match status" value="1"/>
</dbReference>
<evidence type="ECO:0000256" key="1">
    <source>
        <dbReference type="ARBA" id="ARBA00001242"/>
    </source>
</evidence>
<evidence type="ECO:0000256" key="5">
    <source>
        <dbReference type="ARBA" id="ARBA00022729"/>
    </source>
</evidence>
<evidence type="ECO:0000256" key="12">
    <source>
        <dbReference type="SAM" id="MobiDB-lite"/>
    </source>
</evidence>
<keyword evidence="7 11" id="KW-0720">Serine protease</keyword>
<dbReference type="Gene3D" id="3.40.50.200">
    <property type="entry name" value="Peptidase S8/S53 domain"/>
    <property type="match status" value="1"/>
</dbReference>
<dbReference type="Proteomes" id="UP000006701">
    <property type="component" value="Unassembled WGS sequence"/>
</dbReference>
<dbReference type="CDD" id="cd04842">
    <property type="entry name" value="Peptidases_S8_Kp43_protease"/>
    <property type="match status" value="1"/>
</dbReference>
<keyword evidence="10" id="KW-0624">Polysaccharide degradation</keyword>
<dbReference type="VEuPathDB" id="FungiDB:ACLA_060050"/>
<comment type="similarity">
    <text evidence="2 11">Belongs to the peptidase S8 family.</text>
</comment>
<dbReference type="Pfam" id="PF00082">
    <property type="entry name" value="Peptidase_S8"/>
    <property type="match status" value="1"/>
</dbReference>
<feature type="active site" description="Charge relay system" evidence="11">
    <location>
        <position position="224"/>
    </location>
</feature>
<keyword evidence="5" id="KW-0732">Signal</keyword>
<comment type="catalytic activity">
    <reaction evidence="1">
        <text>Hydrolysis of proteins with broad specificity, and of Bz-Arg-OEt &gt; Ac-Tyr-OEt. Does not hydrolyze peptide amides.</text>
        <dbReference type="EC" id="3.4.21.63"/>
    </reaction>
</comment>
<proteinExistence type="inferred from homology"/>
<dbReference type="InterPro" id="IPR036852">
    <property type="entry name" value="Peptidase_S8/S53_dom_sf"/>
</dbReference>
<evidence type="ECO:0000256" key="10">
    <source>
        <dbReference type="ARBA" id="ARBA00023326"/>
    </source>
</evidence>
<keyword evidence="15" id="KW-1185">Reference proteome</keyword>
<feature type="region of interest" description="Disordered" evidence="12">
    <location>
        <begin position="275"/>
        <end position="294"/>
    </location>
</feature>
<dbReference type="eggNOG" id="ENOG502QSWT">
    <property type="taxonomic scope" value="Eukaryota"/>
</dbReference>
<dbReference type="InterPro" id="IPR022398">
    <property type="entry name" value="Peptidase_S8_His-AS"/>
</dbReference>
<accession>A1C4J8</accession>
<feature type="domain" description="Peptidase S8/S53" evidence="13">
    <location>
        <begin position="215"/>
        <end position="545"/>
    </location>
</feature>
<sequence>MSSITINGNTLEISPDARHVSARNAESSNYILLRSKDRLKMAQMEELEALGVKAHTIVDTDTYLCEYAPSDLSSLRSKDYLDYVDIYHPSLKVSAHLRQPEAFSSFAARSDDEPVQDELEVVICLHQNGPGSQAVNDELVRRGLIDPQKTKVWESRIQTAVKQAKVDQIAQVESVRAIEPFASQRPCNNIARVLLNHPVCREPNDLGLPGHAYQGAGQVIHVADTGFDTGVAPCQHAHFQDRLLAVYQVNQTEPVPDKPEDTDGHGTHVCGSAVGHGRSTTMGGPEAKGDGQIQGTAPAASFVASRMTDSGSGDFFSGDFKLIVDVPYTQHQARISNHSYGAWKDVPQVGYNESNRDIDQYLFDHPDLLVCFAAGNRGQHPNVGPAQVAGDAISKNVLTVANSYTCRRLDADGKFKGSPNAISENYGINPSSSRGFALDDQRWKPDLCAPGTAILSSVSSRWDPTKPRDKFGDSTDSMYTFNTGTSMATPLVAGCAAVLREALVEQGVAKPSAMLLKALLVNGAVDILRASVSGSESRQKQQGFGRVNMGGSLLSIHASSPTHPAYEPSQGGFVDACWAKTETSPGASPEMKAMTQLKEDESCGFTIQVPAGRTVVPLGDDFPWTLKVTLVWHDQPGPKLQTKLGLAVVHSTGKRRHGNKGDADFAATPKEFDAINNVQRIVWENIPAGECKVTVTCSQYFLKAVPYAVAWTLE</sequence>